<keyword evidence="1" id="KW-1015">Disulfide bond</keyword>
<feature type="chain" id="PRO_5043675010" description="C-type lectin" evidence="3">
    <location>
        <begin position="18"/>
        <end position="428"/>
    </location>
</feature>
<evidence type="ECO:0000256" key="2">
    <source>
        <dbReference type="PROSITE-ProRule" id="PRU00059"/>
    </source>
</evidence>
<organism evidence="6 7">
    <name type="scientific">Pristionchus fissidentatus</name>
    <dbReference type="NCBI Taxonomy" id="1538716"/>
    <lineage>
        <taxon>Eukaryota</taxon>
        <taxon>Metazoa</taxon>
        <taxon>Ecdysozoa</taxon>
        <taxon>Nematoda</taxon>
        <taxon>Chromadorea</taxon>
        <taxon>Rhabditida</taxon>
        <taxon>Rhabditina</taxon>
        <taxon>Diplogasteromorpha</taxon>
        <taxon>Diplogasteroidea</taxon>
        <taxon>Neodiplogasteridae</taxon>
        <taxon>Pristionchus</taxon>
    </lineage>
</organism>
<dbReference type="EMBL" id="BTSY01000005">
    <property type="protein sequence ID" value="GMT29575.1"/>
    <property type="molecule type" value="Genomic_DNA"/>
</dbReference>
<dbReference type="CDD" id="cd00037">
    <property type="entry name" value="CLECT"/>
    <property type="match status" value="2"/>
</dbReference>
<dbReference type="SMART" id="SM00034">
    <property type="entry name" value="CLECT"/>
    <property type="match status" value="2"/>
</dbReference>
<feature type="non-terminal residue" evidence="6">
    <location>
        <position position="1"/>
    </location>
</feature>
<dbReference type="PROSITE" id="PS50041">
    <property type="entry name" value="C_TYPE_LECTIN_2"/>
    <property type="match status" value="2"/>
</dbReference>
<feature type="domain" description="C-type lectin" evidence="5">
    <location>
        <begin position="174"/>
        <end position="291"/>
    </location>
</feature>
<dbReference type="AlphaFoldDB" id="A0AAV5WG53"/>
<accession>A0AAV5WG53</accession>
<dbReference type="Gene3D" id="3.10.100.10">
    <property type="entry name" value="Mannose-Binding Protein A, subunit A"/>
    <property type="match status" value="2"/>
</dbReference>
<comment type="caution">
    <text evidence="2">Lacks conserved residue(s) required for the propagation of feature annotation.</text>
</comment>
<dbReference type="Gene3D" id="2.60.120.290">
    <property type="entry name" value="Spermadhesin, CUB domain"/>
    <property type="match status" value="1"/>
</dbReference>
<keyword evidence="3" id="KW-0732">Signal</keyword>
<proteinExistence type="predicted"/>
<evidence type="ECO:0000259" key="4">
    <source>
        <dbReference type="PROSITE" id="PS01180"/>
    </source>
</evidence>
<feature type="domain" description="C-type lectin" evidence="5">
    <location>
        <begin position="28"/>
        <end position="151"/>
    </location>
</feature>
<reference evidence="6" key="1">
    <citation type="submission" date="2023-10" db="EMBL/GenBank/DDBJ databases">
        <title>Genome assembly of Pristionchus species.</title>
        <authorList>
            <person name="Yoshida K."/>
            <person name="Sommer R.J."/>
        </authorList>
    </citation>
    <scope>NUCLEOTIDE SEQUENCE</scope>
    <source>
        <strain evidence="6">RS5133</strain>
    </source>
</reference>
<dbReference type="InterPro" id="IPR016187">
    <property type="entry name" value="CTDL_fold"/>
</dbReference>
<dbReference type="SUPFAM" id="SSF49854">
    <property type="entry name" value="Spermadhesin, CUB domain"/>
    <property type="match status" value="1"/>
</dbReference>
<dbReference type="Proteomes" id="UP001432322">
    <property type="component" value="Unassembled WGS sequence"/>
</dbReference>
<evidence type="ECO:0000256" key="1">
    <source>
        <dbReference type="ARBA" id="ARBA00023157"/>
    </source>
</evidence>
<dbReference type="SUPFAM" id="SSF56436">
    <property type="entry name" value="C-type lectin-like"/>
    <property type="match status" value="2"/>
</dbReference>
<evidence type="ECO:0000256" key="3">
    <source>
        <dbReference type="SAM" id="SignalP"/>
    </source>
</evidence>
<evidence type="ECO:0000259" key="5">
    <source>
        <dbReference type="PROSITE" id="PS50041"/>
    </source>
</evidence>
<dbReference type="PANTHER" id="PTHR22991">
    <property type="entry name" value="PROTEIN CBG13490"/>
    <property type="match status" value="1"/>
</dbReference>
<dbReference type="InterPro" id="IPR000859">
    <property type="entry name" value="CUB_dom"/>
</dbReference>
<protein>
    <recommendedName>
        <fullName evidence="8">C-type lectin</fullName>
    </recommendedName>
</protein>
<name>A0AAV5WG53_9BILA</name>
<evidence type="ECO:0000313" key="7">
    <source>
        <dbReference type="Proteomes" id="UP001432322"/>
    </source>
</evidence>
<evidence type="ECO:0000313" key="6">
    <source>
        <dbReference type="EMBL" id="GMT29575.1"/>
    </source>
</evidence>
<comment type="caution">
    <text evidence="6">The sequence shown here is derived from an EMBL/GenBank/DDBJ whole genome shotgun (WGS) entry which is preliminary data.</text>
</comment>
<dbReference type="InterPro" id="IPR035914">
    <property type="entry name" value="Sperma_CUB_dom_sf"/>
</dbReference>
<feature type="signal peptide" evidence="3">
    <location>
        <begin position="1"/>
        <end position="17"/>
    </location>
</feature>
<sequence length="428" mass="46929">CVLACLVVLLFSTVAEASPCQQGYTQFNGGDCFRTFATVNHKAITREDAEAKCNSDGGLLASIHNEEDDNLATNMNCLAAGNTFAYGDIFMGLRCVGIDCTWTDGTAVDYTRFFQGDAPENDGLERCYYIIVDHGESGLFNGLWQRTRCSETTGCFLCRMKARTIDCDKDETEYKGGCVSVHSTPVNQETAENLCTGGGNLVSVHSDEENSFYQKLASNAGITGSIYIGGFQNTSELTWFDRTLPSYSNFATGFPNPLFGSCVQMMLSTEFGTLGLWTSIDCHTKLSYICFRDGRTLPTLPPPHSTVTPTHQLADKDCPPVQYFTRSGEIYSPNYPFSIPSYSRKCEYLLATDVGTFAHVKFPVYDCQSGATLTVYDGLDSEEPILKFTSTPPDANRVFSASGNVIKLVFETVDYPPPVGKGWEAILL</sequence>
<gene>
    <name evidence="6" type="ORF">PFISCL1PPCAC_20872</name>
</gene>
<dbReference type="PROSITE" id="PS01180">
    <property type="entry name" value="CUB"/>
    <property type="match status" value="1"/>
</dbReference>
<keyword evidence="7" id="KW-1185">Reference proteome</keyword>
<dbReference type="PANTHER" id="PTHR22991:SF41">
    <property type="entry name" value="CUB DOMAIN-CONTAINING PROTEIN-RELATED"/>
    <property type="match status" value="1"/>
</dbReference>
<dbReference type="InterPro" id="IPR001304">
    <property type="entry name" value="C-type_lectin-like"/>
</dbReference>
<evidence type="ECO:0008006" key="8">
    <source>
        <dbReference type="Google" id="ProtNLM"/>
    </source>
</evidence>
<dbReference type="InterPro" id="IPR016186">
    <property type="entry name" value="C-type_lectin-like/link_sf"/>
</dbReference>
<dbReference type="InterPro" id="IPR050976">
    <property type="entry name" value="Snaclec"/>
</dbReference>
<dbReference type="Pfam" id="PF00059">
    <property type="entry name" value="Lectin_C"/>
    <property type="match status" value="2"/>
</dbReference>
<feature type="domain" description="CUB" evidence="4">
    <location>
        <begin position="318"/>
        <end position="428"/>
    </location>
</feature>